<evidence type="ECO:0000256" key="9">
    <source>
        <dbReference type="RuleBase" id="RU000461"/>
    </source>
</evidence>
<dbReference type="GO" id="GO:0004497">
    <property type="term" value="F:monooxygenase activity"/>
    <property type="evidence" value="ECO:0007669"/>
    <property type="project" value="UniProtKB-KW"/>
</dbReference>
<evidence type="ECO:0000256" key="5">
    <source>
        <dbReference type="ARBA" id="ARBA00023002"/>
    </source>
</evidence>
<sequence>MIADALSSPQAWSAVAVVVAATLLLRPQKEPFPTINKYSGDLLNKKAYAEAQNNARGLVRQGLEKHNNQPFAIAIPHGLKIVLPASLGSWVKSKRELDHVQLVRDDFFSGLPGFESQTVLHSPDEFVKRMITTKLGQNDSTTATMNASMARAFDDLWGGDDATSWHAIDWQKDTMGIIARAASSVFVGPELAEDPEWSELVQSYVTSYFMACGDLHKWPVWSRSLVHWFLPNASACRKELHRARAVIDRVVRERQEAVDRANAEGSQPPEYNDALAWSKAAPDSSMHPADIQLALAMAALFTTTELFRQVLIDVSRHPEIMEPLRDEVRQQISAHGTSVAATSNMVLLDSVLKESQRLSAGPVVTERAALKDVALPDGRVIPRGAHIMVDSTQLWDSRVYPDASKFDGHRFLRMREAGDKTSGFVQTSPEFLVFGAGRHICPGRFFASNELKLAMAHALLKYDIMMDEECSAEPMMNGFFAIVNPMVQLRVRRRTEKVGFLS</sequence>
<dbReference type="PRINTS" id="PR00385">
    <property type="entry name" value="P450"/>
</dbReference>
<keyword evidence="7 9" id="KW-0503">Monooxygenase</keyword>
<evidence type="ECO:0000256" key="4">
    <source>
        <dbReference type="ARBA" id="ARBA00022723"/>
    </source>
</evidence>
<evidence type="ECO:0000256" key="8">
    <source>
        <dbReference type="PIRSR" id="PIRSR602403-1"/>
    </source>
</evidence>
<keyword evidence="3 8" id="KW-0349">Heme</keyword>
<evidence type="ECO:0000256" key="3">
    <source>
        <dbReference type="ARBA" id="ARBA00022617"/>
    </source>
</evidence>
<reference evidence="11" key="1">
    <citation type="submission" date="2016-02" db="EMBL/GenBank/DDBJ databases">
        <title>Draft genome sequence of Microdochium bolleyi, a fungal endophyte of beachgrass.</title>
        <authorList>
            <consortium name="DOE Joint Genome Institute"/>
            <person name="David A.S."/>
            <person name="May G."/>
            <person name="Haridas S."/>
            <person name="Lim J."/>
            <person name="Wang M."/>
            <person name="Labutti K."/>
            <person name="Lipzen A."/>
            <person name="Barry K."/>
            <person name="Grigoriev I.V."/>
        </authorList>
    </citation>
    <scope>NUCLEOTIDE SEQUENCE [LARGE SCALE GENOMIC DNA]</scope>
    <source>
        <strain evidence="11">J235TASD1</strain>
    </source>
</reference>
<dbReference type="PANTHER" id="PTHR46206">
    <property type="entry name" value="CYTOCHROME P450"/>
    <property type="match status" value="1"/>
</dbReference>
<feature type="binding site" description="axial binding residue" evidence="8">
    <location>
        <position position="441"/>
    </location>
    <ligand>
        <name>heme</name>
        <dbReference type="ChEBI" id="CHEBI:30413"/>
    </ligand>
    <ligandPart>
        <name>Fe</name>
        <dbReference type="ChEBI" id="CHEBI:18248"/>
    </ligandPart>
</feature>
<evidence type="ECO:0000313" key="10">
    <source>
        <dbReference type="EMBL" id="KXJ87521.1"/>
    </source>
</evidence>
<dbReference type="InterPro" id="IPR001128">
    <property type="entry name" value="Cyt_P450"/>
</dbReference>
<comment type="similarity">
    <text evidence="2 9">Belongs to the cytochrome P450 family.</text>
</comment>
<dbReference type="InParanoid" id="A0A136IRF8"/>
<dbReference type="GO" id="GO:0020037">
    <property type="term" value="F:heme binding"/>
    <property type="evidence" value="ECO:0007669"/>
    <property type="project" value="InterPro"/>
</dbReference>
<dbReference type="Proteomes" id="UP000070501">
    <property type="component" value="Unassembled WGS sequence"/>
</dbReference>
<evidence type="ECO:0000256" key="7">
    <source>
        <dbReference type="ARBA" id="ARBA00023033"/>
    </source>
</evidence>
<comment type="cofactor">
    <cofactor evidence="1 8">
        <name>heme</name>
        <dbReference type="ChEBI" id="CHEBI:30413"/>
    </cofactor>
</comment>
<dbReference type="EMBL" id="KQ964262">
    <property type="protein sequence ID" value="KXJ87521.1"/>
    <property type="molecule type" value="Genomic_DNA"/>
</dbReference>
<evidence type="ECO:0000256" key="2">
    <source>
        <dbReference type="ARBA" id="ARBA00010617"/>
    </source>
</evidence>
<proteinExistence type="inferred from homology"/>
<dbReference type="PRINTS" id="PR00465">
    <property type="entry name" value="EP450IV"/>
</dbReference>
<dbReference type="InterPro" id="IPR036396">
    <property type="entry name" value="Cyt_P450_sf"/>
</dbReference>
<dbReference type="GO" id="GO:0016705">
    <property type="term" value="F:oxidoreductase activity, acting on paired donors, with incorporation or reduction of molecular oxygen"/>
    <property type="evidence" value="ECO:0007669"/>
    <property type="project" value="InterPro"/>
</dbReference>
<evidence type="ECO:0000256" key="1">
    <source>
        <dbReference type="ARBA" id="ARBA00001971"/>
    </source>
</evidence>
<dbReference type="CDD" id="cd11041">
    <property type="entry name" value="CYP503A1-like"/>
    <property type="match status" value="1"/>
</dbReference>
<dbReference type="OrthoDB" id="1844152at2759"/>
<dbReference type="InterPro" id="IPR017972">
    <property type="entry name" value="Cyt_P450_CS"/>
</dbReference>
<name>A0A136IRF8_9PEZI</name>
<dbReference type="PANTHER" id="PTHR46206:SF2">
    <property type="entry name" value="CYTOCHROME P450 MONOOXYGENASE AUSG-RELATED"/>
    <property type="match status" value="1"/>
</dbReference>
<gene>
    <name evidence="10" type="ORF">Micbo1qcDRAFT_139233</name>
</gene>
<organism evidence="10 11">
    <name type="scientific">Microdochium bolleyi</name>
    <dbReference type="NCBI Taxonomy" id="196109"/>
    <lineage>
        <taxon>Eukaryota</taxon>
        <taxon>Fungi</taxon>
        <taxon>Dikarya</taxon>
        <taxon>Ascomycota</taxon>
        <taxon>Pezizomycotina</taxon>
        <taxon>Sordariomycetes</taxon>
        <taxon>Xylariomycetidae</taxon>
        <taxon>Xylariales</taxon>
        <taxon>Microdochiaceae</taxon>
        <taxon>Microdochium</taxon>
    </lineage>
</organism>
<dbReference type="InterPro" id="IPR002403">
    <property type="entry name" value="Cyt_P450_E_grp-IV"/>
</dbReference>
<keyword evidence="6 8" id="KW-0408">Iron</keyword>
<dbReference type="AlphaFoldDB" id="A0A136IRF8"/>
<keyword evidence="11" id="KW-1185">Reference proteome</keyword>
<accession>A0A136IRF8</accession>
<evidence type="ECO:0000313" key="11">
    <source>
        <dbReference type="Proteomes" id="UP000070501"/>
    </source>
</evidence>
<dbReference type="Pfam" id="PF00067">
    <property type="entry name" value="p450"/>
    <property type="match status" value="1"/>
</dbReference>
<protein>
    <submittedName>
        <fullName evidence="10">Putative cytochrome P450</fullName>
    </submittedName>
</protein>
<dbReference type="Gene3D" id="1.10.630.10">
    <property type="entry name" value="Cytochrome P450"/>
    <property type="match status" value="1"/>
</dbReference>
<dbReference type="GO" id="GO:0005506">
    <property type="term" value="F:iron ion binding"/>
    <property type="evidence" value="ECO:0007669"/>
    <property type="project" value="InterPro"/>
</dbReference>
<dbReference type="STRING" id="196109.A0A136IRF8"/>
<keyword evidence="4 8" id="KW-0479">Metal-binding</keyword>
<keyword evidence="5 9" id="KW-0560">Oxidoreductase</keyword>
<dbReference type="PROSITE" id="PS00086">
    <property type="entry name" value="CYTOCHROME_P450"/>
    <property type="match status" value="1"/>
</dbReference>
<evidence type="ECO:0000256" key="6">
    <source>
        <dbReference type="ARBA" id="ARBA00023004"/>
    </source>
</evidence>
<dbReference type="SUPFAM" id="SSF48264">
    <property type="entry name" value="Cytochrome P450"/>
    <property type="match status" value="1"/>
</dbReference>